<feature type="coiled-coil region" evidence="4">
    <location>
        <begin position="305"/>
        <end position="512"/>
    </location>
</feature>
<dbReference type="Proteomes" id="UP001057134">
    <property type="component" value="Chromosome"/>
</dbReference>
<dbReference type="SUPFAM" id="SSF52540">
    <property type="entry name" value="P-loop containing nucleoside triphosphate hydrolases"/>
    <property type="match status" value="1"/>
</dbReference>
<keyword evidence="7" id="KW-1185">Reference proteome</keyword>
<evidence type="ECO:0000256" key="1">
    <source>
        <dbReference type="ARBA" id="ARBA00006930"/>
    </source>
</evidence>
<name>A0ABY4RWE5_9BACL</name>
<feature type="coiled-coil region" evidence="4">
    <location>
        <begin position="217"/>
        <end position="271"/>
    </location>
</feature>
<dbReference type="InterPro" id="IPR038729">
    <property type="entry name" value="Rad50/SbcC_AAA"/>
</dbReference>
<comment type="similarity">
    <text evidence="1">Belongs to the SMC family. SbcC subfamily.</text>
</comment>
<comment type="subunit">
    <text evidence="2">Heterodimer of SbcC and SbcD.</text>
</comment>
<dbReference type="EMBL" id="CP027059">
    <property type="protein sequence ID" value="UQZ86986.1"/>
    <property type="molecule type" value="Genomic_DNA"/>
</dbReference>
<reference evidence="6" key="1">
    <citation type="submission" date="2018-02" db="EMBL/GenBank/DDBJ databases">
        <authorList>
            <person name="Kim S.-K."/>
            <person name="Jung H.-I."/>
            <person name="Lee S.-W."/>
        </authorList>
    </citation>
    <scope>NUCLEOTIDE SEQUENCE</scope>
    <source>
        <strain evidence="6">SK3146</strain>
    </source>
</reference>
<evidence type="ECO:0000256" key="2">
    <source>
        <dbReference type="ARBA" id="ARBA00011322"/>
    </source>
</evidence>
<proteinExistence type="inferred from homology"/>
<protein>
    <recommendedName>
        <fullName evidence="3">Nuclease SbcCD subunit C</fullName>
    </recommendedName>
</protein>
<accession>A0ABY4RWE5</accession>
<feature type="coiled-coil region" evidence="4">
    <location>
        <begin position="659"/>
        <end position="693"/>
    </location>
</feature>
<evidence type="ECO:0000313" key="7">
    <source>
        <dbReference type="Proteomes" id="UP001057134"/>
    </source>
</evidence>
<evidence type="ECO:0000313" key="6">
    <source>
        <dbReference type="EMBL" id="UQZ86986.1"/>
    </source>
</evidence>
<gene>
    <name evidence="6" type="primary">sbcC</name>
    <name evidence="6" type="ORF">SK3146_06279</name>
</gene>
<feature type="domain" description="Rad50/SbcC-type AAA" evidence="5">
    <location>
        <begin position="6"/>
        <end position="216"/>
    </location>
</feature>
<dbReference type="Pfam" id="PF13476">
    <property type="entry name" value="AAA_23"/>
    <property type="match status" value="1"/>
</dbReference>
<reference evidence="6" key="2">
    <citation type="journal article" date="2021" name="J Anim Sci Technol">
        <title>Complete genome sequence of Paenibacillus konkukensis sp. nov. SK3146 as a potential probiotic strain.</title>
        <authorList>
            <person name="Jung H.I."/>
            <person name="Park S."/>
            <person name="Niu K.M."/>
            <person name="Lee S.W."/>
            <person name="Kothari D."/>
            <person name="Yi K.J."/>
            <person name="Kim S.K."/>
        </authorList>
    </citation>
    <scope>NUCLEOTIDE SEQUENCE</scope>
    <source>
        <strain evidence="6">SK3146</strain>
    </source>
</reference>
<dbReference type="PANTHER" id="PTHR32114:SF2">
    <property type="entry name" value="ABC TRANSPORTER ABCH.3"/>
    <property type="match status" value="1"/>
</dbReference>
<sequence>MRPIHMQMAGLQSYREPQEIDFTALCDAGVFGIFGPTGSGKSTILDAMTLALFGKVERAAGGTQGIMNHAEQTLSVSFTFELGHAPKTQRFRVDRQFKRSGDVSVNSTVSRLIRYQDEETVVLADKAGEVNQRIQDILGLSMQDFTRAVVLPQGKFAEFLALKGSERRQMLQRLFHLEPYGDQLSAKTSVRFKETDIAIKELQAEQLGLGDASQQALDAAAAALEAAAAAAQEARAQLAACEARAAEQRQVRELQLALAAAQARCAEHAARAPQMQALQAQLARAAQAELAQPYARQRELTLARLAREREAAAAAEAAQRRAQEALAVAEAAHAAAREALAAQEAPLLLRLDKLQQAQALAAELARQREALGALSAREAQAAASLAAAQEQLKREQELRDKAVKRQAELKAELKQAEVPDAERERLAEALQEKRALEQWRRQLDEQRAELAKHERELAQLREEQGAAGERERQWGMQLAEWLQEVSAAYAAAKEQEQQLRRAENAIPLLLAERKAKGREAELQAMAAALTAQLVPGDPCPVCGSEHHPGTLALHEAAAGEASAASVAELERLQAEARQRQLSVSQLLLGLSGIVQQWKPLASQLQSREWLAEAAAAILSWDEAPEAETEAASGADVLELRSFEASEASEVSEEHVASAIDRAQSRIRAMNTDYQSMQRKLQELLRLRADIDRSAGEQQSRQQALHTLLAGVQHKTASLQETVSELTEQWNRKFAGIAYAEVETAAGQLKLQLAKAEDVRQRLEKSVGFIDEKLTLIGQIQEQLSGFDRQAVQLRTELKNMTQQVDEKSAKLREWAGGEDVGQQLAAAAGQLERLRAAHDQTKRSFEEAQASGQRTGQVYAAAAQAVQTATEQAAYAEEEWSRQAEAHGFASVEQVQSALLDDEVKRKWASEVEDYGKQEHQLEARRRQLTEELGGRSITDEQWNLLEEELAGRKRQDEASLQARAKAERDLESLKAKHERWNELESKRAARQSELELLGKLQSVLRGNAFVEFLAEEQLMQVSRAASERLGQLTRQKYAIEVDSSGGFIIRDDANGGVRRPVSTLSGGETFLTSLSLALALSAQIQLKGQYPLEFFFLDEGFGTLDQDLLETVIVALEKLHMDKLTVGVISHVPELRARLPRRLVVQPAEPGGKGSSVFLETL</sequence>
<keyword evidence="4" id="KW-0175">Coiled coil</keyword>
<organism evidence="6 7">
    <name type="scientific">Paenibacillus konkukensis</name>
    <dbReference type="NCBI Taxonomy" id="2020716"/>
    <lineage>
        <taxon>Bacteria</taxon>
        <taxon>Bacillati</taxon>
        <taxon>Bacillota</taxon>
        <taxon>Bacilli</taxon>
        <taxon>Bacillales</taxon>
        <taxon>Paenibacillaceae</taxon>
        <taxon>Paenibacillus</taxon>
    </lineage>
</organism>
<feature type="coiled-coil region" evidence="4">
    <location>
        <begin position="738"/>
        <end position="851"/>
    </location>
</feature>
<dbReference type="Pfam" id="PF13558">
    <property type="entry name" value="SbcC_Walker_B"/>
    <property type="match status" value="1"/>
</dbReference>
<evidence type="ECO:0000256" key="4">
    <source>
        <dbReference type="SAM" id="Coils"/>
    </source>
</evidence>
<evidence type="ECO:0000256" key="3">
    <source>
        <dbReference type="ARBA" id="ARBA00013368"/>
    </source>
</evidence>
<evidence type="ECO:0000259" key="5">
    <source>
        <dbReference type="Pfam" id="PF13476"/>
    </source>
</evidence>
<dbReference type="PANTHER" id="PTHR32114">
    <property type="entry name" value="ABC TRANSPORTER ABCH.3"/>
    <property type="match status" value="1"/>
</dbReference>
<dbReference type="RefSeq" id="WP_249862482.1">
    <property type="nucleotide sequence ID" value="NZ_CP027059.1"/>
</dbReference>
<dbReference type="InterPro" id="IPR027417">
    <property type="entry name" value="P-loop_NTPase"/>
</dbReference>
<dbReference type="Gene3D" id="3.40.50.300">
    <property type="entry name" value="P-loop containing nucleotide triphosphate hydrolases"/>
    <property type="match status" value="2"/>
</dbReference>